<protein>
    <submittedName>
        <fullName evidence="10">Acyl-CoA dehydrogenase family protein</fullName>
    </submittedName>
</protein>
<evidence type="ECO:0000259" key="8">
    <source>
        <dbReference type="Pfam" id="PF02770"/>
    </source>
</evidence>
<dbReference type="SUPFAM" id="SSF47203">
    <property type="entry name" value="Acyl-CoA dehydrogenase C-terminal domain-like"/>
    <property type="match status" value="1"/>
</dbReference>
<gene>
    <name evidence="10" type="ORF">IQ260_09765</name>
</gene>
<dbReference type="EMBL" id="JADEXP010000066">
    <property type="protein sequence ID" value="MBE9066941.1"/>
    <property type="molecule type" value="Genomic_DNA"/>
</dbReference>
<evidence type="ECO:0000256" key="2">
    <source>
        <dbReference type="ARBA" id="ARBA00009347"/>
    </source>
</evidence>
<dbReference type="Gene3D" id="1.20.140.10">
    <property type="entry name" value="Butyryl-CoA Dehydrogenase, subunit A, domain 3"/>
    <property type="match status" value="1"/>
</dbReference>
<dbReference type="GO" id="GO:0003995">
    <property type="term" value="F:acyl-CoA dehydrogenase activity"/>
    <property type="evidence" value="ECO:0007669"/>
    <property type="project" value="InterPro"/>
</dbReference>
<evidence type="ECO:0000259" key="9">
    <source>
        <dbReference type="Pfam" id="PF02771"/>
    </source>
</evidence>
<dbReference type="PANTHER" id="PTHR43884">
    <property type="entry name" value="ACYL-COA DEHYDROGENASE"/>
    <property type="match status" value="1"/>
</dbReference>
<sequence>MDFSWSNEQLAFKKRVIQFAQENLNGDIVERDYHGKFSFENWKKCAEFGIQGMGMPEEYSGSPEVDLMTTVLAMEGLGYGCEDNGFNLVLNNQVWTVQILLLLFGTDEQKERYLPLLCRGDMIAVHALTEPEAGSDAYSLKTQATKCDGGYRLNGSKKFITCAPICDLALVFATVDPSLGKWGLTTFLVERASPGFSTGPTQAKMGMRTAPFGEMFFEDCFVPEENRLGPEGGGFSVSLSSLEYDRCFNLASQLGTMERQLETTINYAKSRQQHGQPIGKFQSVSNRVADMKLRLETARLLLYKVAWLKERKQPAMLEAAMLKLYLSECFVASGLDSVRIHGGNGYMTEYGVERDLRDAIGGVIYAGTSDIQRNIIARSLGL</sequence>
<feature type="domain" description="Acyl-CoA oxidase/dehydrogenase middle" evidence="8">
    <location>
        <begin position="127"/>
        <end position="220"/>
    </location>
</feature>
<dbReference type="FunFam" id="1.20.140.10:FF:000001">
    <property type="entry name" value="Acyl-CoA dehydrogenase"/>
    <property type="match status" value="1"/>
</dbReference>
<name>A0A928ZTB7_LEPEC</name>
<dbReference type="InterPro" id="IPR009100">
    <property type="entry name" value="AcylCoA_DH/oxidase_NM_dom_sf"/>
</dbReference>
<evidence type="ECO:0000256" key="1">
    <source>
        <dbReference type="ARBA" id="ARBA00001974"/>
    </source>
</evidence>
<feature type="domain" description="Acyl-CoA dehydrogenase/oxidase C-terminal" evidence="7">
    <location>
        <begin position="232"/>
        <end position="380"/>
    </location>
</feature>
<dbReference type="Gene3D" id="1.10.540.10">
    <property type="entry name" value="Acyl-CoA dehydrogenase/oxidase, N-terminal domain"/>
    <property type="match status" value="1"/>
</dbReference>
<keyword evidence="3 6" id="KW-0285">Flavoprotein</keyword>
<dbReference type="Proteomes" id="UP000615026">
    <property type="component" value="Unassembled WGS sequence"/>
</dbReference>
<evidence type="ECO:0000259" key="7">
    <source>
        <dbReference type="Pfam" id="PF00441"/>
    </source>
</evidence>
<dbReference type="InterPro" id="IPR009075">
    <property type="entry name" value="AcylCo_DH/oxidase_C"/>
</dbReference>
<dbReference type="GO" id="GO:0050660">
    <property type="term" value="F:flavin adenine dinucleotide binding"/>
    <property type="evidence" value="ECO:0007669"/>
    <property type="project" value="InterPro"/>
</dbReference>
<evidence type="ECO:0000256" key="6">
    <source>
        <dbReference type="RuleBase" id="RU362125"/>
    </source>
</evidence>
<keyword evidence="4 6" id="KW-0274">FAD</keyword>
<evidence type="ECO:0000256" key="3">
    <source>
        <dbReference type="ARBA" id="ARBA00022630"/>
    </source>
</evidence>
<dbReference type="FunFam" id="2.40.110.10:FF:000002">
    <property type="entry name" value="Acyl-CoA dehydrogenase fadE12"/>
    <property type="match status" value="1"/>
</dbReference>
<evidence type="ECO:0000256" key="4">
    <source>
        <dbReference type="ARBA" id="ARBA00022827"/>
    </source>
</evidence>
<dbReference type="InterPro" id="IPR037069">
    <property type="entry name" value="AcylCoA_DH/ox_N_sf"/>
</dbReference>
<dbReference type="InterPro" id="IPR006089">
    <property type="entry name" value="Acyl-CoA_DH_CS"/>
</dbReference>
<accession>A0A928ZTB7</accession>
<dbReference type="InterPro" id="IPR006091">
    <property type="entry name" value="Acyl-CoA_Oxase/DH_mid-dom"/>
</dbReference>
<dbReference type="Pfam" id="PF02770">
    <property type="entry name" value="Acyl-CoA_dh_M"/>
    <property type="match status" value="1"/>
</dbReference>
<keyword evidence="11" id="KW-1185">Reference proteome</keyword>
<reference evidence="10" key="1">
    <citation type="submission" date="2020-10" db="EMBL/GenBank/DDBJ databases">
        <authorList>
            <person name="Castelo-Branco R."/>
            <person name="Eusebio N."/>
            <person name="Adriana R."/>
            <person name="Vieira A."/>
            <person name="Brugerolle De Fraissinette N."/>
            <person name="Rezende De Castro R."/>
            <person name="Schneider M.P."/>
            <person name="Vasconcelos V."/>
            <person name="Leao P.N."/>
        </authorList>
    </citation>
    <scope>NUCLEOTIDE SEQUENCE</scope>
    <source>
        <strain evidence="10">LEGE 11479</strain>
    </source>
</reference>
<dbReference type="Gene3D" id="2.40.110.10">
    <property type="entry name" value="Butyryl-CoA Dehydrogenase, subunit A, domain 2"/>
    <property type="match status" value="1"/>
</dbReference>
<organism evidence="10 11">
    <name type="scientific">Leptolyngbya cf. ectocarpi LEGE 11479</name>
    <dbReference type="NCBI Taxonomy" id="1828722"/>
    <lineage>
        <taxon>Bacteria</taxon>
        <taxon>Bacillati</taxon>
        <taxon>Cyanobacteriota</taxon>
        <taxon>Cyanophyceae</taxon>
        <taxon>Leptolyngbyales</taxon>
        <taxon>Leptolyngbyaceae</taxon>
        <taxon>Leptolyngbya group</taxon>
        <taxon>Leptolyngbya</taxon>
    </lineage>
</organism>
<dbReference type="RefSeq" id="WP_193992917.1">
    <property type="nucleotide sequence ID" value="NZ_JADEXP010000066.1"/>
</dbReference>
<keyword evidence="5 6" id="KW-0560">Oxidoreductase</keyword>
<dbReference type="InterPro" id="IPR036250">
    <property type="entry name" value="AcylCo_DH-like_C"/>
</dbReference>
<comment type="similarity">
    <text evidence="2 6">Belongs to the acyl-CoA dehydrogenase family.</text>
</comment>
<dbReference type="Pfam" id="PF00441">
    <property type="entry name" value="Acyl-CoA_dh_1"/>
    <property type="match status" value="1"/>
</dbReference>
<feature type="domain" description="Acyl-CoA dehydrogenase/oxidase N-terminal" evidence="9">
    <location>
        <begin position="7"/>
        <end position="121"/>
    </location>
</feature>
<dbReference type="AlphaFoldDB" id="A0A928ZTB7"/>
<dbReference type="InterPro" id="IPR013786">
    <property type="entry name" value="AcylCoA_DH/ox_N"/>
</dbReference>
<dbReference type="InterPro" id="IPR046373">
    <property type="entry name" value="Acyl-CoA_Oxase/DH_mid-dom_sf"/>
</dbReference>
<comment type="cofactor">
    <cofactor evidence="1 6">
        <name>FAD</name>
        <dbReference type="ChEBI" id="CHEBI:57692"/>
    </cofactor>
</comment>
<dbReference type="PROSITE" id="PS00072">
    <property type="entry name" value="ACYL_COA_DH_1"/>
    <property type="match status" value="1"/>
</dbReference>
<evidence type="ECO:0000256" key="5">
    <source>
        <dbReference type="ARBA" id="ARBA00023002"/>
    </source>
</evidence>
<dbReference type="Pfam" id="PF02771">
    <property type="entry name" value="Acyl-CoA_dh_N"/>
    <property type="match status" value="1"/>
</dbReference>
<dbReference type="PANTHER" id="PTHR43884:SF12">
    <property type="entry name" value="ISOVALERYL-COA DEHYDROGENASE, MITOCHONDRIAL-RELATED"/>
    <property type="match status" value="1"/>
</dbReference>
<evidence type="ECO:0000313" key="11">
    <source>
        <dbReference type="Proteomes" id="UP000615026"/>
    </source>
</evidence>
<proteinExistence type="inferred from homology"/>
<comment type="caution">
    <text evidence="10">The sequence shown here is derived from an EMBL/GenBank/DDBJ whole genome shotgun (WGS) entry which is preliminary data.</text>
</comment>
<dbReference type="SUPFAM" id="SSF56645">
    <property type="entry name" value="Acyl-CoA dehydrogenase NM domain-like"/>
    <property type="match status" value="1"/>
</dbReference>
<evidence type="ECO:0000313" key="10">
    <source>
        <dbReference type="EMBL" id="MBE9066941.1"/>
    </source>
</evidence>